<accession>A0AAN9QRW9</accession>
<evidence type="ECO:0000313" key="3">
    <source>
        <dbReference type="Proteomes" id="UP001374584"/>
    </source>
</evidence>
<gene>
    <name evidence="2" type="ORF">VNO80_22599</name>
</gene>
<feature type="repeat" description="TPR" evidence="1">
    <location>
        <begin position="127"/>
        <end position="160"/>
    </location>
</feature>
<dbReference type="EMBL" id="JAYMYR010000008">
    <property type="protein sequence ID" value="KAK7348050.1"/>
    <property type="molecule type" value="Genomic_DNA"/>
</dbReference>
<keyword evidence="3" id="KW-1185">Reference proteome</keyword>
<name>A0AAN9QRW9_PHACN</name>
<reference evidence="2 3" key="1">
    <citation type="submission" date="2024-01" db="EMBL/GenBank/DDBJ databases">
        <title>The genomes of 5 underutilized Papilionoideae crops provide insights into root nodulation and disease resistanc.</title>
        <authorList>
            <person name="Jiang F."/>
        </authorList>
    </citation>
    <scope>NUCLEOTIDE SEQUENCE [LARGE SCALE GENOMIC DNA]</scope>
    <source>
        <strain evidence="2">JINMINGXINNONG_FW02</strain>
        <tissue evidence="2">Leaves</tissue>
    </source>
</reference>
<comment type="caution">
    <text evidence="2">The sequence shown here is derived from an EMBL/GenBank/DDBJ whole genome shotgun (WGS) entry which is preliminary data.</text>
</comment>
<evidence type="ECO:0000256" key="1">
    <source>
        <dbReference type="PROSITE-ProRule" id="PRU00339"/>
    </source>
</evidence>
<proteinExistence type="predicted"/>
<protein>
    <submittedName>
        <fullName evidence="2">Uncharacterized protein</fullName>
    </submittedName>
</protein>
<sequence length="162" mass="17868">MVPLSQLQQQKQHVGGQNSHVLQNLNSEMGIGMRSGLLQKSFTNSNGAINNAYGLIGNNIQLANEPGTSSDNYASTYANSPKHLHQHFDQNQKPVVQGNIFLTPFNFILSRNEPTTFTCNPAPVLSFITFFALGDIYVQLGQTDKGQDFIRRATKIDPGMSR</sequence>
<dbReference type="InterPro" id="IPR019734">
    <property type="entry name" value="TPR_rpt"/>
</dbReference>
<dbReference type="AlphaFoldDB" id="A0AAN9QRW9"/>
<dbReference type="PROSITE" id="PS50005">
    <property type="entry name" value="TPR"/>
    <property type="match status" value="1"/>
</dbReference>
<organism evidence="2 3">
    <name type="scientific">Phaseolus coccineus</name>
    <name type="common">Scarlet runner bean</name>
    <name type="synonym">Phaseolus multiflorus</name>
    <dbReference type="NCBI Taxonomy" id="3886"/>
    <lineage>
        <taxon>Eukaryota</taxon>
        <taxon>Viridiplantae</taxon>
        <taxon>Streptophyta</taxon>
        <taxon>Embryophyta</taxon>
        <taxon>Tracheophyta</taxon>
        <taxon>Spermatophyta</taxon>
        <taxon>Magnoliopsida</taxon>
        <taxon>eudicotyledons</taxon>
        <taxon>Gunneridae</taxon>
        <taxon>Pentapetalae</taxon>
        <taxon>rosids</taxon>
        <taxon>fabids</taxon>
        <taxon>Fabales</taxon>
        <taxon>Fabaceae</taxon>
        <taxon>Papilionoideae</taxon>
        <taxon>50 kb inversion clade</taxon>
        <taxon>NPAAA clade</taxon>
        <taxon>indigoferoid/millettioid clade</taxon>
        <taxon>Phaseoleae</taxon>
        <taxon>Phaseolus</taxon>
    </lineage>
</organism>
<evidence type="ECO:0000313" key="2">
    <source>
        <dbReference type="EMBL" id="KAK7348050.1"/>
    </source>
</evidence>
<keyword evidence="1" id="KW-0802">TPR repeat</keyword>
<dbReference type="Proteomes" id="UP001374584">
    <property type="component" value="Unassembled WGS sequence"/>
</dbReference>